<evidence type="ECO:0000256" key="9">
    <source>
        <dbReference type="SAM" id="Phobius"/>
    </source>
</evidence>
<dbReference type="PROSITE" id="PS50885">
    <property type="entry name" value="HAMP"/>
    <property type="match status" value="1"/>
</dbReference>
<keyword evidence="7 9" id="KW-1133">Transmembrane helix</keyword>
<dbReference type="Pfam" id="PF02518">
    <property type="entry name" value="HATPase_c"/>
    <property type="match status" value="1"/>
</dbReference>
<evidence type="ECO:0000313" key="11">
    <source>
        <dbReference type="EMBL" id="QCT04052.1"/>
    </source>
</evidence>
<evidence type="ECO:0000256" key="5">
    <source>
        <dbReference type="ARBA" id="ARBA00022692"/>
    </source>
</evidence>
<dbReference type="GO" id="GO:0005886">
    <property type="term" value="C:plasma membrane"/>
    <property type="evidence" value="ECO:0007669"/>
    <property type="project" value="UniProtKB-SubCell"/>
</dbReference>
<evidence type="ECO:0000256" key="8">
    <source>
        <dbReference type="ARBA" id="ARBA00023136"/>
    </source>
</evidence>
<dbReference type="InterPro" id="IPR010559">
    <property type="entry name" value="Sig_transdc_His_kin_internal"/>
</dbReference>
<keyword evidence="5 9" id="KW-0812">Transmembrane</keyword>
<dbReference type="EMBL" id="CP040396">
    <property type="protein sequence ID" value="QCT04052.1"/>
    <property type="molecule type" value="Genomic_DNA"/>
</dbReference>
<feature type="transmembrane region" description="Helical" evidence="9">
    <location>
        <begin position="9"/>
        <end position="34"/>
    </location>
</feature>
<dbReference type="Gene3D" id="3.30.450.20">
    <property type="entry name" value="PAS domain"/>
    <property type="match status" value="2"/>
</dbReference>
<proteinExistence type="predicted"/>
<keyword evidence="2" id="KW-1003">Cell membrane</keyword>
<evidence type="ECO:0000259" key="10">
    <source>
        <dbReference type="PROSITE" id="PS50885"/>
    </source>
</evidence>
<gene>
    <name evidence="11" type="ORF">E6C60_3341</name>
</gene>
<dbReference type="KEGG" id="palo:E6C60_3341"/>
<dbReference type="InterPro" id="IPR050640">
    <property type="entry name" value="Bact_2-comp_sensor_kinase"/>
</dbReference>
<evidence type="ECO:0000313" key="12">
    <source>
        <dbReference type="Proteomes" id="UP000300879"/>
    </source>
</evidence>
<evidence type="ECO:0000256" key="4">
    <source>
        <dbReference type="ARBA" id="ARBA00022679"/>
    </source>
</evidence>
<dbReference type="Pfam" id="PF00672">
    <property type="entry name" value="HAMP"/>
    <property type="match status" value="1"/>
</dbReference>
<evidence type="ECO:0000256" key="2">
    <source>
        <dbReference type="ARBA" id="ARBA00022475"/>
    </source>
</evidence>
<evidence type="ECO:0000256" key="6">
    <source>
        <dbReference type="ARBA" id="ARBA00022777"/>
    </source>
</evidence>
<dbReference type="AlphaFoldDB" id="A0A4P8XMM8"/>
<dbReference type="Pfam" id="PF06580">
    <property type="entry name" value="His_kinase"/>
    <property type="match status" value="1"/>
</dbReference>
<evidence type="ECO:0000256" key="1">
    <source>
        <dbReference type="ARBA" id="ARBA00004651"/>
    </source>
</evidence>
<dbReference type="Proteomes" id="UP000300879">
    <property type="component" value="Chromosome"/>
</dbReference>
<keyword evidence="8 9" id="KW-0472">Membrane</keyword>
<comment type="subcellular location">
    <subcellularLocation>
        <location evidence="1">Cell membrane</location>
        <topology evidence="1">Multi-pass membrane protein</topology>
    </subcellularLocation>
</comment>
<dbReference type="InterPro" id="IPR003594">
    <property type="entry name" value="HATPase_dom"/>
</dbReference>
<dbReference type="OrthoDB" id="2503858at2"/>
<dbReference type="PANTHER" id="PTHR34220">
    <property type="entry name" value="SENSOR HISTIDINE KINASE YPDA"/>
    <property type="match status" value="1"/>
</dbReference>
<feature type="transmembrane region" description="Helical" evidence="9">
    <location>
        <begin position="301"/>
        <end position="325"/>
    </location>
</feature>
<dbReference type="GO" id="GO:0000155">
    <property type="term" value="F:phosphorelay sensor kinase activity"/>
    <property type="evidence" value="ECO:0007669"/>
    <property type="project" value="InterPro"/>
</dbReference>
<dbReference type="CDD" id="cd12912">
    <property type="entry name" value="PDC2_MCP_like"/>
    <property type="match status" value="1"/>
</dbReference>
<dbReference type="SMART" id="SM00304">
    <property type="entry name" value="HAMP"/>
    <property type="match status" value="1"/>
</dbReference>
<dbReference type="Pfam" id="PF02743">
    <property type="entry name" value="dCache_1"/>
    <property type="match status" value="1"/>
</dbReference>
<sequence length="609" mass="70041">MLHKIRSSLYWKLILIITSVISIIVTAIGTFSYYKSSQAIDSDVQRFSSQILKQANLNMERYLSDNEQFFRAMSGSADFMQWTKTALGDRFQLYNLMKSLEERTISPYIHYHPELLSVVLYQEGGNESVYRSSHAQDIVLAYHYSFSQMPWIKNIATLGSPYKHVELRLDYRDRSNQQLQLPVLTYVQKFRFSDKTTYLAMDISLMSLQAILNEIHLGDNGYSLIVDEAGRIITSPETSKVNTLVAERISQPMLGKDAGSFYLEETEQMVVFQSISRTNWKVVSFVPYDDLAVSIQNIRNWTIAMTLTALVVSAVLIFIISSSITRRLKELRRTMRMTKLGRFDIRTQVTGIDEIGELGEAYNHLLERIDTSIQELAEARVVQQRAILSALQSQINAHFLYNALESINSMANIAGHDGIMNTTVALSNMLRYTSNYRDTEVTLAEEIAHVHDYMHIITLMYQDDISFQVLIEPELLDAKCLKAVLQPFVENSIKHSYEVNGGKLAIQVRVKLVEERYISIELEDDGIGMTAERLQEIQHALKQLHTEQEFIMLTRIGLLNVHYRLITFYKDEHTGVKVDRAFNQRGTKITIIYPWEQKEGLMHDSCTDR</sequence>
<keyword evidence="6 11" id="KW-0418">Kinase</keyword>
<feature type="domain" description="HAMP" evidence="10">
    <location>
        <begin position="322"/>
        <end position="374"/>
    </location>
</feature>
<dbReference type="Gene3D" id="3.30.565.10">
    <property type="entry name" value="Histidine kinase-like ATPase, C-terminal domain"/>
    <property type="match status" value="1"/>
</dbReference>
<dbReference type="RefSeq" id="WP_138226829.1">
    <property type="nucleotide sequence ID" value="NZ_CP040396.1"/>
</dbReference>
<dbReference type="SUPFAM" id="SSF158472">
    <property type="entry name" value="HAMP domain-like"/>
    <property type="match status" value="1"/>
</dbReference>
<dbReference type="InterPro" id="IPR036890">
    <property type="entry name" value="HATPase_C_sf"/>
</dbReference>
<dbReference type="InterPro" id="IPR033479">
    <property type="entry name" value="dCache_1"/>
</dbReference>
<evidence type="ECO:0000256" key="7">
    <source>
        <dbReference type="ARBA" id="ARBA00022989"/>
    </source>
</evidence>
<reference evidence="11 12" key="1">
    <citation type="submission" date="2019-05" db="EMBL/GenBank/DDBJ databases">
        <authorList>
            <person name="Chen C."/>
        </authorList>
    </citation>
    <scope>NUCLEOTIDE SEQUENCE [LARGE SCALE GENOMIC DNA]</scope>
    <source>
        <strain evidence="11 12">HB172198</strain>
    </source>
</reference>
<evidence type="ECO:0000256" key="3">
    <source>
        <dbReference type="ARBA" id="ARBA00022553"/>
    </source>
</evidence>
<keyword evidence="12" id="KW-1185">Reference proteome</keyword>
<keyword evidence="4" id="KW-0808">Transferase</keyword>
<name>A0A4P8XMM8_9BACL</name>
<protein>
    <submittedName>
        <fullName evidence="11">Integral membrane sensor signal transduction histidine kinase</fullName>
    </submittedName>
</protein>
<dbReference type="SUPFAM" id="SSF55874">
    <property type="entry name" value="ATPase domain of HSP90 chaperone/DNA topoisomerase II/histidine kinase"/>
    <property type="match status" value="1"/>
</dbReference>
<dbReference type="PANTHER" id="PTHR34220:SF7">
    <property type="entry name" value="SENSOR HISTIDINE KINASE YPDA"/>
    <property type="match status" value="1"/>
</dbReference>
<keyword evidence="3" id="KW-0597">Phosphoprotein</keyword>
<organism evidence="11 12">
    <name type="scientific">Paenibacillus algicola</name>
    <dbReference type="NCBI Taxonomy" id="2565926"/>
    <lineage>
        <taxon>Bacteria</taxon>
        <taxon>Bacillati</taxon>
        <taxon>Bacillota</taxon>
        <taxon>Bacilli</taxon>
        <taxon>Bacillales</taxon>
        <taxon>Paenibacillaceae</taxon>
        <taxon>Paenibacillus</taxon>
    </lineage>
</organism>
<dbReference type="Gene3D" id="6.10.340.10">
    <property type="match status" value="1"/>
</dbReference>
<dbReference type="CDD" id="cd06225">
    <property type="entry name" value="HAMP"/>
    <property type="match status" value="1"/>
</dbReference>
<dbReference type="InterPro" id="IPR003660">
    <property type="entry name" value="HAMP_dom"/>
</dbReference>
<accession>A0A4P8XMM8</accession>